<gene>
    <name evidence="9" type="ORF">GCM10007388_44770</name>
</gene>
<dbReference type="PROSITE" id="PS00798">
    <property type="entry name" value="ALDOKETO_REDUCTASE_1"/>
    <property type="match status" value="1"/>
</dbReference>
<comment type="similarity">
    <text evidence="1">Belongs to the aldo/keto reductase family.</text>
</comment>
<evidence type="ECO:0000256" key="2">
    <source>
        <dbReference type="ARBA" id="ARBA00022857"/>
    </source>
</evidence>
<evidence type="ECO:0000313" key="9">
    <source>
        <dbReference type="EMBL" id="GGZ06277.1"/>
    </source>
</evidence>
<evidence type="ECO:0000256" key="7">
    <source>
        <dbReference type="PIRSR" id="PIRSR000097-3"/>
    </source>
</evidence>
<sequence length="277" mass="30713">MTDMASPMIEMNDGHRIPQLGLGVWQDDDAQAAACVRCALQEGYRLIDTASAYGNEAGVGQGVRESGLPRSDVFVTTKIWNDAQGYQEAQDALHASLERLGLDYVDLLLIHWPIPSLDKYVETWRALIHLREQGLARSIGVSNFRGDELQRLFLETHQLPAVNQIELHPWLQQGELRTANGVLGVRTQAWSPLGQGKALTDPDIGRLAAKHGREPAQIILRWHVQQGVLVIPKSSNPDRIRSNARIFDFALDDEDMSALAQLDRGERVGPDPDTFGA</sequence>
<dbReference type="PANTHER" id="PTHR43827:SF3">
    <property type="entry name" value="NADP-DEPENDENT OXIDOREDUCTASE DOMAIN-CONTAINING PROTEIN"/>
    <property type="match status" value="1"/>
</dbReference>
<dbReference type="PANTHER" id="PTHR43827">
    <property type="entry name" value="2,5-DIKETO-D-GLUCONIC ACID REDUCTASE"/>
    <property type="match status" value="1"/>
</dbReference>
<dbReference type="Proteomes" id="UP000619512">
    <property type="component" value="Unassembled WGS sequence"/>
</dbReference>
<feature type="domain" description="NADP-dependent oxidoreductase" evidence="8">
    <location>
        <begin position="20"/>
        <end position="263"/>
    </location>
</feature>
<dbReference type="PIRSF" id="PIRSF000097">
    <property type="entry name" value="AKR"/>
    <property type="match status" value="1"/>
</dbReference>
<organism evidence="9 10">
    <name type="scientific">Pseudoduganella plicata</name>
    <dbReference type="NCBI Taxonomy" id="321984"/>
    <lineage>
        <taxon>Bacteria</taxon>
        <taxon>Pseudomonadati</taxon>
        <taxon>Pseudomonadota</taxon>
        <taxon>Betaproteobacteria</taxon>
        <taxon>Burkholderiales</taxon>
        <taxon>Oxalobacteraceae</taxon>
        <taxon>Telluria group</taxon>
        <taxon>Pseudoduganella</taxon>
    </lineage>
</organism>
<feature type="site" description="Lowers pKa of active site Tyr" evidence="7">
    <location>
        <position position="78"/>
    </location>
</feature>
<evidence type="ECO:0000313" key="10">
    <source>
        <dbReference type="Proteomes" id="UP000619512"/>
    </source>
</evidence>
<dbReference type="EMBL" id="BMWW01000010">
    <property type="protein sequence ID" value="GGZ06277.1"/>
    <property type="molecule type" value="Genomic_DNA"/>
</dbReference>
<dbReference type="Pfam" id="PF00248">
    <property type="entry name" value="Aldo_ket_red"/>
    <property type="match status" value="1"/>
</dbReference>
<dbReference type="InterPro" id="IPR018170">
    <property type="entry name" value="Aldo/ket_reductase_CS"/>
</dbReference>
<dbReference type="InterPro" id="IPR020471">
    <property type="entry name" value="AKR"/>
</dbReference>
<keyword evidence="2" id="KW-0521">NADP</keyword>
<keyword evidence="3" id="KW-0560">Oxidoreductase</keyword>
<dbReference type="PROSITE" id="PS00062">
    <property type="entry name" value="ALDOKETO_REDUCTASE_2"/>
    <property type="match status" value="1"/>
</dbReference>
<evidence type="ECO:0000256" key="6">
    <source>
        <dbReference type="PIRSR" id="PIRSR000097-2"/>
    </source>
</evidence>
<dbReference type="InterPro" id="IPR023210">
    <property type="entry name" value="NADP_OxRdtase_dom"/>
</dbReference>
<reference evidence="9" key="1">
    <citation type="journal article" date="2014" name="Int. J. Syst. Evol. Microbiol.">
        <title>Complete genome sequence of Corynebacterium casei LMG S-19264T (=DSM 44701T), isolated from a smear-ripened cheese.</title>
        <authorList>
            <consortium name="US DOE Joint Genome Institute (JGI-PGF)"/>
            <person name="Walter F."/>
            <person name="Albersmeier A."/>
            <person name="Kalinowski J."/>
            <person name="Ruckert C."/>
        </authorList>
    </citation>
    <scope>NUCLEOTIDE SEQUENCE</scope>
    <source>
        <strain evidence="9">KCTC 12344</strain>
    </source>
</reference>
<dbReference type="SUPFAM" id="SSF51430">
    <property type="entry name" value="NAD(P)-linked oxidoreductase"/>
    <property type="match status" value="1"/>
</dbReference>
<dbReference type="GO" id="GO:0016616">
    <property type="term" value="F:oxidoreductase activity, acting on the CH-OH group of donors, NAD or NADP as acceptor"/>
    <property type="evidence" value="ECO:0007669"/>
    <property type="project" value="UniProtKB-ARBA"/>
</dbReference>
<protein>
    <submittedName>
        <fullName evidence="9">Oxidoreductase</fullName>
    </submittedName>
</protein>
<dbReference type="PRINTS" id="PR00069">
    <property type="entry name" value="ALDKETRDTASE"/>
</dbReference>
<evidence type="ECO:0000259" key="8">
    <source>
        <dbReference type="Pfam" id="PF00248"/>
    </source>
</evidence>
<dbReference type="RefSeq" id="WP_166793382.1">
    <property type="nucleotide sequence ID" value="NZ_BMWW01000010.1"/>
</dbReference>
<comment type="caution">
    <text evidence="9">The sequence shown here is derived from an EMBL/GenBank/DDBJ whole genome shotgun (WGS) entry which is preliminary data.</text>
</comment>
<evidence type="ECO:0000256" key="3">
    <source>
        <dbReference type="ARBA" id="ARBA00023002"/>
    </source>
</evidence>
<dbReference type="Gene3D" id="3.20.20.100">
    <property type="entry name" value="NADP-dependent oxidoreductase domain"/>
    <property type="match status" value="1"/>
</dbReference>
<comment type="catalytic activity">
    <reaction evidence="4">
        <text>hydroxyacetone + NADP(+) = methylglyoxal + NADPH + H(+)</text>
        <dbReference type="Rhea" id="RHEA:27986"/>
        <dbReference type="ChEBI" id="CHEBI:15378"/>
        <dbReference type="ChEBI" id="CHEBI:17158"/>
        <dbReference type="ChEBI" id="CHEBI:27957"/>
        <dbReference type="ChEBI" id="CHEBI:57783"/>
        <dbReference type="ChEBI" id="CHEBI:58349"/>
    </reaction>
</comment>
<name>A0AA87Y6P9_9BURK</name>
<dbReference type="FunFam" id="3.20.20.100:FF:000002">
    <property type="entry name" value="2,5-diketo-D-gluconic acid reductase A"/>
    <property type="match status" value="1"/>
</dbReference>
<evidence type="ECO:0000256" key="4">
    <source>
        <dbReference type="ARBA" id="ARBA00049445"/>
    </source>
</evidence>
<proteinExistence type="inferred from homology"/>
<feature type="binding site" evidence="6">
    <location>
        <position position="111"/>
    </location>
    <ligand>
        <name>substrate</name>
    </ligand>
</feature>
<reference evidence="9" key="2">
    <citation type="submission" date="2022-12" db="EMBL/GenBank/DDBJ databases">
        <authorList>
            <person name="Sun Q."/>
            <person name="Kim S."/>
        </authorList>
    </citation>
    <scope>NUCLEOTIDE SEQUENCE</scope>
    <source>
        <strain evidence="9">KCTC 12344</strain>
    </source>
</reference>
<evidence type="ECO:0000256" key="5">
    <source>
        <dbReference type="PIRSR" id="PIRSR000097-1"/>
    </source>
</evidence>
<dbReference type="AlphaFoldDB" id="A0AA87Y6P9"/>
<feature type="active site" description="Proton donor" evidence="5">
    <location>
        <position position="53"/>
    </location>
</feature>
<evidence type="ECO:0000256" key="1">
    <source>
        <dbReference type="ARBA" id="ARBA00007905"/>
    </source>
</evidence>
<dbReference type="InterPro" id="IPR036812">
    <property type="entry name" value="NAD(P)_OxRdtase_dom_sf"/>
</dbReference>
<accession>A0AA87Y6P9</accession>